<dbReference type="SUPFAM" id="SSF53448">
    <property type="entry name" value="Nucleotide-diphospho-sugar transferases"/>
    <property type="match status" value="1"/>
</dbReference>
<proteinExistence type="predicted"/>
<dbReference type="EMBL" id="MAAO01000004">
    <property type="protein sequence ID" value="OUR98793.1"/>
    <property type="molecule type" value="Genomic_DNA"/>
</dbReference>
<comment type="caution">
    <text evidence="2">The sequence shown here is derived from an EMBL/GenBank/DDBJ whole genome shotgun (WGS) entry which is preliminary data.</text>
</comment>
<sequence length="289" mass="33400">MNQMPKITIGLPVYNGEKTIAKALTHLLNQTYQNFEIIISDNASTDKTQAEVEKFTDERISYFKQSENLGSTGNFNYVLRKASGEFFMWHSHDDWIDTDYLEKCIKKFMDNEDLSLVTGQAKYYDGDQFIRLGERTQFDQNSACDRVKSYYTVVTDNGVFYGVMRLAHISKIEIRNVLSGDWMIIAALAYAGKIIHFDETFINRALGGTSRSYANIIKSLKLSPLYHYFPYAIVSVDAGLEVFRCQIYDDLSFIRKTVFACEICWTINYRIFKRRALKVLKRLMPGKLS</sequence>
<protein>
    <recommendedName>
        <fullName evidence="1">Glycosyltransferase 2-like domain-containing protein</fullName>
    </recommendedName>
</protein>
<dbReference type="PANTHER" id="PTHR43685:SF11">
    <property type="entry name" value="GLYCOSYLTRANSFERASE TAGX-RELATED"/>
    <property type="match status" value="1"/>
</dbReference>
<evidence type="ECO:0000313" key="3">
    <source>
        <dbReference type="Proteomes" id="UP000196531"/>
    </source>
</evidence>
<accession>A0A1Y5FGI5</accession>
<dbReference type="InterPro" id="IPR050834">
    <property type="entry name" value="Glycosyltransf_2"/>
</dbReference>
<dbReference type="Gene3D" id="3.90.550.10">
    <property type="entry name" value="Spore Coat Polysaccharide Biosynthesis Protein SpsA, Chain A"/>
    <property type="match status" value="1"/>
</dbReference>
<dbReference type="InterPro" id="IPR001173">
    <property type="entry name" value="Glyco_trans_2-like"/>
</dbReference>
<gene>
    <name evidence="2" type="ORF">A9Q84_05105</name>
</gene>
<feature type="domain" description="Glycosyltransferase 2-like" evidence="1">
    <location>
        <begin position="9"/>
        <end position="141"/>
    </location>
</feature>
<evidence type="ECO:0000259" key="1">
    <source>
        <dbReference type="Pfam" id="PF00535"/>
    </source>
</evidence>
<dbReference type="Proteomes" id="UP000196531">
    <property type="component" value="Unassembled WGS sequence"/>
</dbReference>
<dbReference type="PANTHER" id="PTHR43685">
    <property type="entry name" value="GLYCOSYLTRANSFERASE"/>
    <property type="match status" value="1"/>
</dbReference>
<dbReference type="InterPro" id="IPR029044">
    <property type="entry name" value="Nucleotide-diphossugar_trans"/>
</dbReference>
<name>A0A1Y5FGI5_9BACT</name>
<dbReference type="AlphaFoldDB" id="A0A1Y5FGI5"/>
<dbReference type="CDD" id="cd00761">
    <property type="entry name" value="Glyco_tranf_GTA_type"/>
    <property type="match status" value="1"/>
</dbReference>
<evidence type="ECO:0000313" key="2">
    <source>
        <dbReference type="EMBL" id="OUR98793.1"/>
    </source>
</evidence>
<organism evidence="2 3">
    <name type="scientific">Halobacteriovorax marinus</name>
    <dbReference type="NCBI Taxonomy" id="97084"/>
    <lineage>
        <taxon>Bacteria</taxon>
        <taxon>Pseudomonadati</taxon>
        <taxon>Bdellovibrionota</taxon>
        <taxon>Bacteriovoracia</taxon>
        <taxon>Bacteriovoracales</taxon>
        <taxon>Halobacteriovoraceae</taxon>
        <taxon>Halobacteriovorax</taxon>
    </lineage>
</organism>
<reference evidence="3" key="1">
    <citation type="journal article" date="2017" name="Proc. Natl. Acad. Sci. U.S.A.">
        <title>Simulation of Deepwater Horizon oil plume reveals substrate specialization within a complex community of hydrocarbon-degraders.</title>
        <authorList>
            <person name="Hu P."/>
            <person name="Dubinsky E.A."/>
            <person name="Probst A.J."/>
            <person name="Wang J."/>
            <person name="Sieber C.M.K."/>
            <person name="Tom L.M."/>
            <person name="Gardinali P."/>
            <person name="Banfield J.F."/>
            <person name="Atlas R.M."/>
            <person name="Andersen G.L."/>
        </authorList>
    </citation>
    <scope>NUCLEOTIDE SEQUENCE [LARGE SCALE GENOMIC DNA]</scope>
</reference>
<dbReference type="Pfam" id="PF00535">
    <property type="entry name" value="Glycos_transf_2"/>
    <property type="match status" value="1"/>
</dbReference>